<keyword evidence="5" id="KW-1185">Reference proteome</keyword>
<evidence type="ECO:0000259" key="3">
    <source>
        <dbReference type="Pfam" id="PF00266"/>
    </source>
</evidence>
<dbReference type="Pfam" id="PF00266">
    <property type="entry name" value="Aminotran_5"/>
    <property type="match status" value="1"/>
</dbReference>
<name>A0A0L6CNP7_9MICO</name>
<sequence length="351" mass="37035">MDLLTAAHGSPSPETVDAVVAHLRLEQRIGSNAALADVTDVLEQAYADLGELFGVDGAGVVMVDSGTHGLRTLLASWPFPAGATAAVTPSEFGPNLDVFTFAGLTPVGLQVDEHGVLDLDAFARRLRTNPPDLVHLTHLASHRGLVQPVHEAVTMCRAAGVPLWVDAAQSFGHLDTAFGADAVCAPARKWMHGPRGAGVVALHETAWSRLRPFRPRHATGDGPIDALRFGETSTAVRIGFARAVRAHLEHGPEQVRARLAAAGDALREVVRGMPGWDLVDHPAASGALVGLRPNHGQDVEAEHARLASEYGITTTACLPWRAAEVDEPLLRLAPSAPLTPAQTDCLRSALG</sequence>
<comment type="caution">
    <text evidence="4">The sequence shown here is derived from an EMBL/GenBank/DDBJ whole genome shotgun (WGS) entry which is preliminary data.</text>
</comment>
<dbReference type="Gene3D" id="3.40.640.10">
    <property type="entry name" value="Type I PLP-dependent aspartate aminotransferase-like (Major domain)"/>
    <property type="match status" value="1"/>
</dbReference>
<dbReference type="EMBL" id="LAIR01000002">
    <property type="protein sequence ID" value="KNX39379.1"/>
    <property type="molecule type" value="Genomic_DNA"/>
</dbReference>
<dbReference type="InterPro" id="IPR015421">
    <property type="entry name" value="PyrdxlP-dep_Trfase_major"/>
</dbReference>
<evidence type="ECO:0000313" key="5">
    <source>
        <dbReference type="Proteomes" id="UP000037397"/>
    </source>
</evidence>
<protein>
    <recommendedName>
        <fullName evidence="3">Aminotransferase class V domain-containing protein</fullName>
    </recommendedName>
</protein>
<evidence type="ECO:0000256" key="1">
    <source>
        <dbReference type="ARBA" id="ARBA00001933"/>
    </source>
</evidence>
<organism evidence="4 5">
    <name type="scientific">Luteipulveratus halotolerans</name>
    <dbReference type="NCBI Taxonomy" id="1631356"/>
    <lineage>
        <taxon>Bacteria</taxon>
        <taxon>Bacillati</taxon>
        <taxon>Actinomycetota</taxon>
        <taxon>Actinomycetes</taxon>
        <taxon>Micrococcales</taxon>
        <taxon>Dermacoccaceae</taxon>
        <taxon>Luteipulveratus</taxon>
    </lineage>
</organism>
<dbReference type="STRING" id="1631356.VV01_10725"/>
<dbReference type="PANTHER" id="PTHR43586">
    <property type="entry name" value="CYSTEINE DESULFURASE"/>
    <property type="match status" value="1"/>
</dbReference>
<dbReference type="PANTHER" id="PTHR43586:SF8">
    <property type="entry name" value="CYSTEINE DESULFURASE 1, CHLOROPLASTIC"/>
    <property type="match status" value="1"/>
</dbReference>
<dbReference type="InterPro" id="IPR015424">
    <property type="entry name" value="PyrdxlP-dep_Trfase"/>
</dbReference>
<keyword evidence="2" id="KW-0663">Pyridoxal phosphate</keyword>
<dbReference type="Gene3D" id="3.90.1150.10">
    <property type="entry name" value="Aspartate Aminotransferase, domain 1"/>
    <property type="match status" value="1"/>
</dbReference>
<gene>
    <name evidence="4" type="ORF">VV01_10725</name>
</gene>
<dbReference type="InterPro" id="IPR015422">
    <property type="entry name" value="PyrdxlP-dep_Trfase_small"/>
</dbReference>
<dbReference type="InterPro" id="IPR000192">
    <property type="entry name" value="Aminotrans_V_dom"/>
</dbReference>
<dbReference type="AlphaFoldDB" id="A0A0L6CNP7"/>
<dbReference type="Proteomes" id="UP000037397">
    <property type="component" value="Unassembled WGS sequence"/>
</dbReference>
<feature type="domain" description="Aminotransferase class V" evidence="3">
    <location>
        <begin position="34"/>
        <end position="215"/>
    </location>
</feature>
<reference evidence="5" key="1">
    <citation type="submission" date="2015-03" db="EMBL/GenBank/DDBJ databases">
        <title>Luteipulveratus halotolerans sp. nov., a novel actinobacterium (Dermacoccaceae) from Sarawak, Malaysia.</title>
        <authorList>
            <person name="Juboi H."/>
            <person name="Basik A."/>
            <person name="Shamsul S.S."/>
            <person name="Arnold P."/>
            <person name="Schmitt E.K."/>
            <person name="Sanglier J.-J."/>
            <person name="Yeo T."/>
        </authorList>
    </citation>
    <scope>NUCLEOTIDE SEQUENCE [LARGE SCALE GENOMIC DNA]</scope>
    <source>
        <strain evidence="5">C296001</strain>
    </source>
</reference>
<evidence type="ECO:0000256" key="2">
    <source>
        <dbReference type="ARBA" id="ARBA00022898"/>
    </source>
</evidence>
<accession>A0A0L6CNP7</accession>
<dbReference type="SUPFAM" id="SSF53383">
    <property type="entry name" value="PLP-dependent transferases"/>
    <property type="match status" value="1"/>
</dbReference>
<comment type="cofactor">
    <cofactor evidence="1">
        <name>pyridoxal 5'-phosphate</name>
        <dbReference type="ChEBI" id="CHEBI:597326"/>
    </cofactor>
</comment>
<evidence type="ECO:0000313" key="4">
    <source>
        <dbReference type="EMBL" id="KNX39379.1"/>
    </source>
</evidence>
<proteinExistence type="predicted"/>